<dbReference type="EMBL" id="JAPDRN010000157">
    <property type="protein sequence ID" value="KAJ9617640.1"/>
    <property type="molecule type" value="Genomic_DNA"/>
</dbReference>
<sequence length="113" mass="12624">MEQQRCAAFFLHIDDAPGQQQVIADRPLRVASAGEVDDGTGDPRWRVLAVVQQGHIGESMAHLRVGETARQGFLSGAEYADRELGGALERGQALRMQGQVPQHQWRLQRDRHE</sequence>
<reference evidence="1" key="1">
    <citation type="submission" date="2022-10" db="EMBL/GenBank/DDBJ databases">
        <title>Culturing micro-colonial fungi from biological soil crusts in the Mojave desert and describing Neophaeococcomyces mojavensis, and introducing the new genera and species Taxawa tesnikishii.</title>
        <authorList>
            <person name="Kurbessoian T."/>
            <person name="Stajich J.E."/>
        </authorList>
    </citation>
    <scope>NUCLEOTIDE SEQUENCE</scope>
    <source>
        <strain evidence="1">TK_35</strain>
    </source>
</reference>
<organism evidence="1">
    <name type="scientific">Knufia peltigerae</name>
    <dbReference type="NCBI Taxonomy" id="1002370"/>
    <lineage>
        <taxon>Eukaryota</taxon>
        <taxon>Fungi</taxon>
        <taxon>Dikarya</taxon>
        <taxon>Ascomycota</taxon>
        <taxon>Pezizomycotina</taxon>
        <taxon>Eurotiomycetes</taxon>
        <taxon>Chaetothyriomycetidae</taxon>
        <taxon>Chaetothyriales</taxon>
        <taxon>Trichomeriaceae</taxon>
        <taxon>Knufia</taxon>
    </lineage>
</organism>
<proteinExistence type="predicted"/>
<name>A0AA39CPZ3_9EURO</name>
<accession>A0AA39CPZ3</accession>
<evidence type="ECO:0000313" key="1">
    <source>
        <dbReference type="EMBL" id="KAJ9617640.1"/>
    </source>
</evidence>
<protein>
    <submittedName>
        <fullName evidence="1">Uncharacterized protein</fullName>
    </submittedName>
</protein>
<comment type="caution">
    <text evidence="1">The sequence shown here is derived from an EMBL/GenBank/DDBJ whole genome shotgun (WGS) entry which is preliminary data.</text>
</comment>
<gene>
    <name evidence="1" type="ORF">H2204_013594</name>
</gene>
<dbReference type="AlphaFoldDB" id="A0AA39CPZ3"/>